<proteinExistence type="predicted"/>
<feature type="region of interest" description="Disordered" evidence="1">
    <location>
        <begin position="192"/>
        <end position="217"/>
    </location>
</feature>
<feature type="compositionally biased region" description="Acidic residues" evidence="1">
    <location>
        <begin position="192"/>
        <end position="204"/>
    </location>
</feature>
<feature type="compositionally biased region" description="Polar residues" evidence="1">
    <location>
        <begin position="638"/>
        <end position="651"/>
    </location>
</feature>
<feature type="region of interest" description="Disordered" evidence="1">
    <location>
        <begin position="247"/>
        <end position="684"/>
    </location>
</feature>
<gene>
    <name evidence="2" type="ORF">TVAG_182950</name>
</gene>
<feature type="compositionally biased region" description="Low complexity" evidence="1">
    <location>
        <begin position="666"/>
        <end position="675"/>
    </location>
</feature>
<feature type="compositionally biased region" description="Polar residues" evidence="1">
    <location>
        <begin position="539"/>
        <end position="550"/>
    </location>
</feature>
<feature type="compositionally biased region" description="Polar residues" evidence="1">
    <location>
        <begin position="558"/>
        <end position="592"/>
    </location>
</feature>
<reference evidence="2" key="1">
    <citation type="submission" date="2006-10" db="EMBL/GenBank/DDBJ databases">
        <authorList>
            <person name="Amadeo P."/>
            <person name="Zhao Q."/>
            <person name="Wortman J."/>
            <person name="Fraser-Liggett C."/>
            <person name="Carlton J."/>
        </authorList>
    </citation>
    <scope>NUCLEOTIDE SEQUENCE</scope>
    <source>
        <strain evidence="2">G3</strain>
    </source>
</reference>
<protein>
    <submittedName>
        <fullName evidence="2">Uncharacterized protein</fullName>
    </submittedName>
</protein>
<dbReference type="VEuPathDB" id="TrichDB:TVAGG3_0529550"/>
<dbReference type="InParanoid" id="A2D933"/>
<dbReference type="AlphaFoldDB" id="A2D933"/>
<feature type="compositionally biased region" description="Polar residues" evidence="1">
    <location>
        <begin position="249"/>
        <end position="259"/>
    </location>
</feature>
<feature type="compositionally biased region" description="Basic and acidic residues" evidence="1">
    <location>
        <begin position="525"/>
        <end position="537"/>
    </location>
</feature>
<feature type="compositionally biased region" description="Polar residues" evidence="1">
    <location>
        <begin position="603"/>
        <end position="613"/>
    </location>
</feature>
<dbReference type="Proteomes" id="UP000001542">
    <property type="component" value="Unassembled WGS sequence"/>
</dbReference>
<name>A2D933_TRIV3</name>
<dbReference type="KEGG" id="tva:5468618"/>
<feature type="compositionally biased region" description="Polar residues" evidence="1">
    <location>
        <begin position="483"/>
        <end position="493"/>
    </location>
</feature>
<keyword evidence="3" id="KW-1185">Reference proteome</keyword>
<sequence>MGGSESGALVTKEFFDAENQRNFLANMESVNPNDALSVEEKINSKSSGVNRFVLMTTGSTGTVSCWQTKHIFVCSWVVNKELPISQFQFVKHKFQDMDFISINLDACSFDYMNYFMEQSYFFLGRDEFLKTIVELAQESDSLLNRYIWSPFKAPETEKPVFATATPDAYDIEEDNDINSQAQERGIVNPSEDVELQSEAADLESESGASGSSKAIPHPFIPELEDLQVSDTDSSVFYPISEYSERSRDYNIQNGESSSFVGPVSEDEESSSFTGVFVNGNHYQRRGQTTNRSIQREMLEDSGIEYSSSHRRSGTRSKKSQIQNEGSDSGTMSGTLSPSSTSSHRHRHQSQQEPTTQNSRRSTKSPKVIDDEPLNFSDGHSMGPVSEDSNISDSIVLDEPSEKSESYSSASSSRKKGTQSTRPTEKGTATSAKRRPVVLVPQEQNPNDDLILSDSSESRSSRRRRDPQPRRSSRNNGAKDADNLSESSGLNISVSSHSSDRRRRDKYIGGTRDQVPMSSDTGIADEQSRTKVSSKDFGSKAQNTSKVSSHTGDTKPISGYTSKTKQTGPLASGSTNPRSTDFQNFLGTGTSTSDAHRAIRNDESGQVSTTSGDYSRTDSRMKSNTSDFNSEKFKPFQDGKNNMRNATSTATDSTYTKSSRSTRSRRSTQSSQSQSQGEQNSYYDE</sequence>
<accession>A2D933</accession>
<dbReference type="RefSeq" id="XP_001584045.1">
    <property type="nucleotide sequence ID" value="XM_001583995.1"/>
</dbReference>
<evidence type="ECO:0000313" key="2">
    <source>
        <dbReference type="EMBL" id="EAY23059.1"/>
    </source>
</evidence>
<reference evidence="2" key="2">
    <citation type="journal article" date="2007" name="Science">
        <title>Draft genome sequence of the sexually transmitted pathogen Trichomonas vaginalis.</title>
        <authorList>
            <person name="Carlton J.M."/>
            <person name="Hirt R.P."/>
            <person name="Silva J.C."/>
            <person name="Delcher A.L."/>
            <person name="Schatz M."/>
            <person name="Zhao Q."/>
            <person name="Wortman J.R."/>
            <person name="Bidwell S.L."/>
            <person name="Alsmark U.C.M."/>
            <person name="Besteiro S."/>
            <person name="Sicheritz-Ponten T."/>
            <person name="Noel C.J."/>
            <person name="Dacks J.B."/>
            <person name="Foster P.G."/>
            <person name="Simillion C."/>
            <person name="Van de Peer Y."/>
            <person name="Miranda-Saavedra D."/>
            <person name="Barton G.J."/>
            <person name="Westrop G.D."/>
            <person name="Mueller S."/>
            <person name="Dessi D."/>
            <person name="Fiori P.L."/>
            <person name="Ren Q."/>
            <person name="Paulsen I."/>
            <person name="Zhang H."/>
            <person name="Bastida-Corcuera F.D."/>
            <person name="Simoes-Barbosa A."/>
            <person name="Brown M.T."/>
            <person name="Hayes R.D."/>
            <person name="Mukherjee M."/>
            <person name="Okumura C.Y."/>
            <person name="Schneider R."/>
            <person name="Smith A.J."/>
            <person name="Vanacova S."/>
            <person name="Villalvazo M."/>
            <person name="Haas B.J."/>
            <person name="Pertea M."/>
            <person name="Feldblyum T.V."/>
            <person name="Utterback T.R."/>
            <person name="Shu C.L."/>
            <person name="Osoegawa K."/>
            <person name="de Jong P.J."/>
            <person name="Hrdy I."/>
            <person name="Horvathova L."/>
            <person name="Zubacova Z."/>
            <person name="Dolezal P."/>
            <person name="Malik S.B."/>
            <person name="Logsdon J.M. Jr."/>
            <person name="Henze K."/>
            <person name="Gupta A."/>
            <person name="Wang C.C."/>
            <person name="Dunne R.L."/>
            <person name="Upcroft J.A."/>
            <person name="Upcroft P."/>
            <person name="White O."/>
            <person name="Salzberg S.L."/>
            <person name="Tang P."/>
            <person name="Chiu C.-H."/>
            <person name="Lee Y.-S."/>
            <person name="Embley T.M."/>
            <person name="Coombs G.H."/>
            <person name="Mottram J.C."/>
            <person name="Tachezy J."/>
            <person name="Fraser-Liggett C.M."/>
            <person name="Johnson P.J."/>
        </authorList>
    </citation>
    <scope>NUCLEOTIDE SEQUENCE [LARGE SCALE GENOMIC DNA]</scope>
    <source>
        <strain evidence="2">G3</strain>
    </source>
</reference>
<feature type="compositionally biased region" description="Low complexity" evidence="1">
    <location>
        <begin position="328"/>
        <end position="341"/>
    </location>
</feature>
<feature type="compositionally biased region" description="Basic residues" evidence="1">
    <location>
        <begin position="308"/>
        <end position="318"/>
    </location>
</feature>
<dbReference type="VEuPathDB" id="TrichDB:TVAG_182950"/>
<evidence type="ECO:0000256" key="1">
    <source>
        <dbReference type="SAM" id="MobiDB-lite"/>
    </source>
</evidence>
<dbReference type="EMBL" id="DS113180">
    <property type="protein sequence ID" value="EAY23059.1"/>
    <property type="molecule type" value="Genomic_DNA"/>
</dbReference>
<organism evidence="2 3">
    <name type="scientific">Trichomonas vaginalis (strain ATCC PRA-98 / G3)</name>
    <dbReference type="NCBI Taxonomy" id="412133"/>
    <lineage>
        <taxon>Eukaryota</taxon>
        <taxon>Metamonada</taxon>
        <taxon>Parabasalia</taxon>
        <taxon>Trichomonadida</taxon>
        <taxon>Trichomonadidae</taxon>
        <taxon>Trichomonas</taxon>
    </lineage>
</organism>
<feature type="compositionally biased region" description="Basic and acidic residues" evidence="1">
    <location>
        <begin position="593"/>
        <end position="602"/>
    </location>
</feature>
<evidence type="ECO:0000313" key="3">
    <source>
        <dbReference type="Proteomes" id="UP000001542"/>
    </source>
</evidence>